<comment type="subcellular location">
    <subcellularLocation>
        <location evidence="6">Cytoplasm</location>
    </subcellularLocation>
</comment>
<keyword evidence="4 6" id="KW-0143">Chaperone</keyword>
<dbReference type="Pfam" id="PF01430">
    <property type="entry name" value="HSP33"/>
    <property type="match status" value="1"/>
</dbReference>
<dbReference type="OrthoDB" id="9776534at2"/>
<dbReference type="NCBIfam" id="NF001033">
    <property type="entry name" value="PRK00114.1"/>
    <property type="match status" value="1"/>
</dbReference>
<dbReference type="Gene3D" id="3.55.30.10">
    <property type="entry name" value="Hsp33 domain"/>
    <property type="match status" value="1"/>
</dbReference>
<protein>
    <recommendedName>
        <fullName evidence="6">33 kDa chaperonin</fullName>
    </recommendedName>
    <alternativeName>
        <fullName evidence="6">Heat shock protein 33 homolog</fullName>
        <shortName evidence="6">HSP33</shortName>
    </alternativeName>
</protein>
<keyword evidence="1 6" id="KW-0963">Cytoplasm</keyword>
<proteinExistence type="inferred from homology"/>
<gene>
    <name evidence="6" type="primary">hslO</name>
    <name evidence="7" type="ORF">OKIT_0317</name>
</gene>
<evidence type="ECO:0000256" key="1">
    <source>
        <dbReference type="ARBA" id="ARBA00022490"/>
    </source>
</evidence>
<dbReference type="STRING" id="336988.NT96_04770"/>
<dbReference type="CDD" id="cd00498">
    <property type="entry name" value="Hsp33"/>
    <property type="match status" value="1"/>
</dbReference>
<dbReference type="PATRIC" id="fig|1045004.4.peg.316"/>
<evidence type="ECO:0000313" key="8">
    <source>
        <dbReference type="Proteomes" id="UP000004959"/>
    </source>
</evidence>
<evidence type="ECO:0000256" key="3">
    <source>
        <dbReference type="ARBA" id="ARBA00023157"/>
    </source>
</evidence>
<evidence type="ECO:0000256" key="6">
    <source>
        <dbReference type="HAMAP-Rule" id="MF_00117"/>
    </source>
</evidence>
<sequence>MDYLIKSVTHNGHFRAYLTDMSDLVRKAAEIHHSSPDATTVLGRALIATALTGTSLLKGSDQIHVAINGRGPIGQIVTETNAQAQLRGYVTNPQASVAKRADGQPNVPVLVGLNGSLRLTKVQPGLEPYTGEVALTTGEIGDDFTYYLAQSEQIPSAVGVSVFVNSKNLVERAGGFLIQTMPGASDNELNLLEQHLGRLPNISSMLAEGLQAEQIFAKFFGQTKMTILDKIPVTLAAPLPKKWYADALGTLPKTELTAMIAEDHGAEIVDRFNGHKYQFSEEELKAILAAGK</sequence>
<dbReference type="PANTHER" id="PTHR30111:SF1">
    <property type="entry name" value="33 KDA CHAPERONIN"/>
    <property type="match status" value="1"/>
</dbReference>
<name>G9WIZ0_9LACO</name>
<dbReference type="InterPro" id="IPR000397">
    <property type="entry name" value="Heat_shock_Hsp33"/>
</dbReference>
<evidence type="ECO:0000256" key="4">
    <source>
        <dbReference type="ARBA" id="ARBA00023186"/>
    </source>
</evidence>
<accession>G9WIZ0</accession>
<dbReference type="RefSeq" id="WP_007744711.1">
    <property type="nucleotide sequence ID" value="NZ_CM001398.1"/>
</dbReference>
<keyword evidence="2 6" id="KW-0862">Zinc</keyword>
<comment type="caution">
    <text evidence="6">Lacks conserved residue(s) required for the propagation of feature annotation.</text>
</comment>
<dbReference type="PIRSF" id="PIRSF005261">
    <property type="entry name" value="Heat_shock_Hsp33"/>
    <property type="match status" value="1"/>
</dbReference>
<keyword evidence="5 6" id="KW-0676">Redox-active center</keyword>
<dbReference type="SUPFAM" id="SSF118352">
    <property type="entry name" value="HSP33 redox switch-like"/>
    <property type="match status" value="1"/>
</dbReference>
<comment type="similarity">
    <text evidence="6">Belongs to the HSP33 family.</text>
</comment>
<dbReference type="GO" id="GO:0042026">
    <property type="term" value="P:protein refolding"/>
    <property type="evidence" value="ECO:0007669"/>
    <property type="project" value="TreeGrafter"/>
</dbReference>
<reference evidence="7 8" key="1">
    <citation type="journal article" date="2012" name="PLoS ONE">
        <title>Functional divergence in the genus oenococcus as predicted by genome sequencing of the newly-described species, Oenococcus kitaharae.</title>
        <authorList>
            <person name="Borneman A.R."/>
            <person name="McCarthy J.M."/>
            <person name="Chambers P.J."/>
            <person name="Bartowsky E.J."/>
        </authorList>
    </citation>
    <scope>NUCLEOTIDE SEQUENCE [LARGE SCALE GENOMIC DNA]</scope>
    <source>
        <strain evidence="8">DSM17330</strain>
    </source>
</reference>
<dbReference type="eggNOG" id="COG1281">
    <property type="taxonomic scope" value="Bacteria"/>
</dbReference>
<dbReference type="InterPro" id="IPR016153">
    <property type="entry name" value="Heat_shock_Hsp33_N"/>
</dbReference>
<dbReference type="GO" id="GO:0005737">
    <property type="term" value="C:cytoplasm"/>
    <property type="evidence" value="ECO:0007669"/>
    <property type="project" value="UniProtKB-SubCell"/>
</dbReference>
<evidence type="ECO:0000256" key="5">
    <source>
        <dbReference type="ARBA" id="ARBA00023284"/>
    </source>
</evidence>
<dbReference type="GO" id="GO:0044183">
    <property type="term" value="F:protein folding chaperone"/>
    <property type="evidence" value="ECO:0007669"/>
    <property type="project" value="TreeGrafter"/>
</dbReference>
<dbReference type="AlphaFoldDB" id="G9WIZ0"/>
<comment type="function">
    <text evidence="6">Redox regulated molecular chaperone. Protects both thermally unfolding and oxidatively damaged proteins from irreversible aggregation. Plays an important role in the bacterial defense system toward oxidative stress.</text>
</comment>
<dbReference type="HOGENOM" id="CLU_054493_1_0_9"/>
<dbReference type="PANTHER" id="PTHR30111">
    <property type="entry name" value="33 KDA CHAPERONIN"/>
    <property type="match status" value="1"/>
</dbReference>
<organism evidence="7 8">
    <name type="scientific">Oenococcus kitaharae DSM 17330</name>
    <dbReference type="NCBI Taxonomy" id="1045004"/>
    <lineage>
        <taxon>Bacteria</taxon>
        <taxon>Bacillati</taxon>
        <taxon>Bacillota</taxon>
        <taxon>Bacilli</taxon>
        <taxon>Lactobacillales</taxon>
        <taxon>Lactobacillaceae</taxon>
        <taxon>Oenococcus</taxon>
    </lineage>
</organism>
<dbReference type="GO" id="GO:0051082">
    <property type="term" value="F:unfolded protein binding"/>
    <property type="evidence" value="ECO:0007669"/>
    <property type="project" value="UniProtKB-UniRule"/>
</dbReference>
<dbReference type="Proteomes" id="UP000004959">
    <property type="component" value="Chromosome"/>
</dbReference>
<comment type="caution">
    <text evidence="7">The sequence shown here is derived from an EMBL/GenBank/DDBJ whole genome shotgun (WGS) entry which is preliminary data.</text>
</comment>
<keyword evidence="7" id="KW-0346">Stress response</keyword>
<dbReference type="HAMAP" id="MF_00117">
    <property type="entry name" value="HslO"/>
    <property type="match status" value="1"/>
</dbReference>
<dbReference type="SUPFAM" id="SSF64397">
    <property type="entry name" value="Hsp33 domain"/>
    <property type="match status" value="1"/>
</dbReference>
<dbReference type="EMBL" id="AFVZ01000001">
    <property type="protein sequence ID" value="EHN58439.1"/>
    <property type="molecule type" value="Genomic_DNA"/>
</dbReference>
<evidence type="ECO:0000256" key="2">
    <source>
        <dbReference type="ARBA" id="ARBA00022833"/>
    </source>
</evidence>
<dbReference type="InterPro" id="IPR016154">
    <property type="entry name" value="Heat_shock_Hsp33_C"/>
</dbReference>
<dbReference type="Gene3D" id="3.90.1280.10">
    <property type="entry name" value="HSP33 redox switch-like"/>
    <property type="match status" value="1"/>
</dbReference>
<keyword evidence="8" id="KW-1185">Reference proteome</keyword>
<comment type="PTM">
    <text evidence="6">Under oxidizing conditions two disulfide bonds are formed involving the reactive cysteines. Under reducing conditions zinc is bound to the reactive cysteines and the protein is inactive.</text>
</comment>
<evidence type="ECO:0000313" key="7">
    <source>
        <dbReference type="EMBL" id="EHN58439.1"/>
    </source>
</evidence>
<keyword evidence="3 6" id="KW-1015">Disulfide bond</keyword>